<comment type="caution">
    <text evidence="2">The sequence shown here is derived from an EMBL/GenBank/DDBJ whole genome shotgun (WGS) entry which is preliminary data.</text>
</comment>
<sequence length="85" mass="9579">MSARMRNTLHSDFGFKLTLLPPVWLLLCVQLAVQLANAVAAKDLPGNRFFIRIGNGRKRQIVSRSTVEAMVFSPKEFLDSTLLDF</sequence>
<keyword evidence="3" id="KW-1185">Reference proteome</keyword>
<gene>
    <name evidence="2" type="ORF">CCAP1982_LOCUS4581</name>
</gene>
<feature type="chain" id="PRO_5032443494" evidence="1">
    <location>
        <begin position="42"/>
        <end position="85"/>
    </location>
</feature>
<reference evidence="2" key="1">
    <citation type="submission" date="2020-11" db="EMBL/GenBank/DDBJ databases">
        <authorList>
            <person name="Whitehead M."/>
        </authorList>
    </citation>
    <scope>NUCLEOTIDE SEQUENCE</scope>
    <source>
        <strain evidence="2">EGII</strain>
    </source>
</reference>
<organism evidence="2 3">
    <name type="scientific">Ceratitis capitata</name>
    <name type="common">Mediterranean fruit fly</name>
    <name type="synonym">Tephritis capitata</name>
    <dbReference type="NCBI Taxonomy" id="7213"/>
    <lineage>
        <taxon>Eukaryota</taxon>
        <taxon>Metazoa</taxon>
        <taxon>Ecdysozoa</taxon>
        <taxon>Arthropoda</taxon>
        <taxon>Hexapoda</taxon>
        <taxon>Insecta</taxon>
        <taxon>Pterygota</taxon>
        <taxon>Neoptera</taxon>
        <taxon>Endopterygota</taxon>
        <taxon>Diptera</taxon>
        <taxon>Brachycera</taxon>
        <taxon>Muscomorpha</taxon>
        <taxon>Tephritoidea</taxon>
        <taxon>Tephritidae</taxon>
        <taxon>Ceratitis</taxon>
        <taxon>Ceratitis</taxon>
    </lineage>
</organism>
<evidence type="ECO:0000313" key="2">
    <source>
        <dbReference type="EMBL" id="CAD6995880.1"/>
    </source>
</evidence>
<dbReference type="Proteomes" id="UP000606786">
    <property type="component" value="Unassembled WGS sequence"/>
</dbReference>
<dbReference type="EMBL" id="CAJHJT010000001">
    <property type="protein sequence ID" value="CAD6995880.1"/>
    <property type="molecule type" value="Genomic_DNA"/>
</dbReference>
<dbReference type="AlphaFoldDB" id="A0A811UBE8"/>
<feature type="signal peptide" evidence="1">
    <location>
        <begin position="1"/>
        <end position="41"/>
    </location>
</feature>
<evidence type="ECO:0000313" key="3">
    <source>
        <dbReference type="Proteomes" id="UP000606786"/>
    </source>
</evidence>
<keyword evidence="1" id="KW-0732">Signal</keyword>
<protein>
    <submittedName>
        <fullName evidence="2">(Mediterranean fruit fly) hypothetical protein</fullName>
    </submittedName>
</protein>
<accession>A0A811UBE8</accession>
<proteinExistence type="predicted"/>
<evidence type="ECO:0000256" key="1">
    <source>
        <dbReference type="SAM" id="SignalP"/>
    </source>
</evidence>
<name>A0A811UBE8_CERCA</name>